<dbReference type="PANTHER" id="PTHR43586:SF21">
    <property type="entry name" value="PYRIDOXAL PHOSPHATE (PLP)-DEPENDENT ASPARTATE AMINOTRANSFERASE SUPERFAMILY"/>
    <property type="match status" value="1"/>
</dbReference>
<dbReference type="InterPro" id="IPR000192">
    <property type="entry name" value="Aminotrans_V_dom"/>
</dbReference>
<feature type="domain" description="Aminotransferase class V" evidence="1">
    <location>
        <begin position="337"/>
        <end position="725"/>
    </location>
</feature>
<gene>
    <name evidence="2" type="ORF">DYB30_008515</name>
</gene>
<accession>A0A397DY05</accession>
<dbReference type="InterPro" id="IPR015422">
    <property type="entry name" value="PyrdxlP-dep_Trfase_small"/>
</dbReference>
<dbReference type="Gene3D" id="3.90.1150.10">
    <property type="entry name" value="Aspartate Aminotransferase, domain 1"/>
    <property type="match status" value="1"/>
</dbReference>
<dbReference type="InterPro" id="IPR011340">
    <property type="entry name" value="Cys_dSase-rel"/>
</dbReference>
<evidence type="ECO:0000313" key="3">
    <source>
        <dbReference type="Proteomes" id="UP000266643"/>
    </source>
</evidence>
<sequence length="735" mass="80662">QAIVELSRRRWNELQRYPQHISMAFSFDDIPTLDGKVAIVTGCNTGIGLVTARELAKKGCHVIMANRSREKSAAAIAAVDVADKSKLEFLELNLLSLRSVYAFVDTFKARNLPLHLLINNAGIMNPPFQLSEDGIESQFATNHVAHHALTVALLPILEASAPSRIVVVSSSAHNMAPRPTGLDLANLNDPSKYASWKWYGQSKIANIFFARELSRQLAARNVKNVYVNAVHPGVVKTELVRHTFWLLKWLLSWFQIDADDGAKTQLYVATSNDVLDNDWHGQYFVPIATLSETNKAALNPDVAKDLWDPSTLHAFSADELAAVRAEFPSLSIPNQTIFMDNAGGSQVLKRVADRVYEYMTTTSVQLGASYGTSVTAQSRVVQARESIATLINATRSEEVVMGGSTTGLIFLIVQAILPTIEPGDEIIVTDTDHEANVGAWRRLAKAGAVIKTWHVNPLSLLLDLADLTALLATCSRPKWVAMTHASNVLGTVNPVAAVAKLVHAAGARLSVDAVAYAPHRLVDVQASGADLYVFSFYKVFGPHYAVLWGRYDLLVSLPSLNHHFIAADNLPYKLQPGHVNFELSYGCQGLVDYLVHMGGSVFGCDGSPRQLMQHAFRRFEQHENVLTELVLAFLRAKRPLVRIIGLPTLQSEANGTVYHRVATVSFVVQGKQSPDIVRRMDAFNVGIRHGDFYAVQLIDVLGLRAYGGVVRVSLAHYNSVDEVQTMLGHLDTTLA</sequence>
<dbReference type="Pfam" id="PF00266">
    <property type="entry name" value="Aminotran_5"/>
    <property type="match status" value="1"/>
</dbReference>
<dbReference type="InterPro" id="IPR015424">
    <property type="entry name" value="PyrdxlP-dep_Trfase"/>
</dbReference>
<dbReference type="InterPro" id="IPR015421">
    <property type="entry name" value="PyrdxlP-dep_Trfase_major"/>
</dbReference>
<dbReference type="Pfam" id="PF00106">
    <property type="entry name" value="adh_short"/>
    <property type="match status" value="1"/>
</dbReference>
<dbReference type="VEuPathDB" id="FungiDB:H257_02033"/>
<dbReference type="CDD" id="cd05327">
    <property type="entry name" value="retinol-DH_like_SDR_c_like"/>
    <property type="match status" value="1"/>
</dbReference>
<organism evidence="2 3">
    <name type="scientific">Aphanomyces astaci</name>
    <name type="common">Crayfish plague agent</name>
    <dbReference type="NCBI Taxonomy" id="112090"/>
    <lineage>
        <taxon>Eukaryota</taxon>
        <taxon>Sar</taxon>
        <taxon>Stramenopiles</taxon>
        <taxon>Oomycota</taxon>
        <taxon>Saprolegniomycetes</taxon>
        <taxon>Saprolegniales</taxon>
        <taxon>Verrucalvaceae</taxon>
        <taxon>Aphanomyces</taxon>
    </lineage>
</organism>
<dbReference type="Gene3D" id="3.40.50.720">
    <property type="entry name" value="NAD(P)-binding Rossmann-like Domain"/>
    <property type="match status" value="1"/>
</dbReference>
<dbReference type="VEuPathDB" id="FungiDB:H257_02032"/>
<dbReference type="Gene3D" id="3.40.640.10">
    <property type="entry name" value="Type I PLP-dependent aspartate aminotransferase-like (Major domain)"/>
    <property type="match status" value="1"/>
</dbReference>
<reference evidence="2 3" key="1">
    <citation type="submission" date="2018-08" db="EMBL/GenBank/DDBJ databases">
        <title>Aphanomyces genome sequencing and annotation.</title>
        <authorList>
            <person name="Minardi D."/>
            <person name="Oidtmann B."/>
            <person name="Van Der Giezen M."/>
            <person name="Studholme D.J."/>
        </authorList>
    </citation>
    <scope>NUCLEOTIDE SEQUENCE [LARGE SCALE GENOMIC DNA]</scope>
    <source>
        <strain evidence="2 3">D2</strain>
    </source>
</reference>
<dbReference type="PRINTS" id="PR00081">
    <property type="entry name" value="GDHRDH"/>
</dbReference>
<feature type="non-terminal residue" evidence="2">
    <location>
        <position position="1"/>
    </location>
</feature>
<dbReference type="NCBIfam" id="TIGR01976">
    <property type="entry name" value="am_tr_V_VC1184"/>
    <property type="match status" value="1"/>
</dbReference>
<dbReference type="EMBL" id="QUTD01003355">
    <property type="protein sequence ID" value="RHY73147.1"/>
    <property type="molecule type" value="Genomic_DNA"/>
</dbReference>
<comment type="caution">
    <text evidence="2">The sequence shown here is derived from an EMBL/GenBank/DDBJ whole genome shotgun (WGS) entry which is preliminary data.</text>
</comment>
<dbReference type="InterPro" id="IPR002347">
    <property type="entry name" value="SDR_fam"/>
</dbReference>
<dbReference type="InterPro" id="IPR036291">
    <property type="entry name" value="NAD(P)-bd_dom_sf"/>
</dbReference>
<name>A0A397DY05_APHAT</name>
<dbReference type="PANTHER" id="PTHR43586">
    <property type="entry name" value="CYSTEINE DESULFURASE"/>
    <property type="match status" value="1"/>
</dbReference>
<protein>
    <recommendedName>
        <fullName evidence="1">Aminotransferase class V domain-containing protein</fullName>
    </recommendedName>
</protein>
<dbReference type="Proteomes" id="UP000266643">
    <property type="component" value="Unassembled WGS sequence"/>
</dbReference>
<evidence type="ECO:0000313" key="2">
    <source>
        <dbReference type="EMBL" id="RHY73147.1"/>
    </source>
</evidence>
<evidence type="ECO:0000259" key="1">
    <source>
        <dbReference type="Pfam" id="PF00266"/>
    </source>
</evidence>
<dbReference type="SUPFAM" id="SSF53383">
    <property type="entry name" value="PLP-dependent transferases"/>
    <property type="match status" value="1"/>
</dbReference>
<dbReference type="SUPFAM" id="SSF51735">
    <property type="entry name" value="NAD(P)-binding Rossmann-fold domains"/>
    <property type="match status" value="1"/>
</dbReference>
<proteinExistence type="predicted"/>
<dbReference type="AlphaFoldDB" id="A0A397DY05"/>